<accession>A1HLV9</accession>
<comment type="caution">
    <text evidence="1">The sequence shown here is derived from an EMBL/GenBank/DDBJ whole genome shotgun (WGS) entry which is preliminary data.</text>
</comment>
<organism evidence="1 2">
    <name type="scientific">Thermosinus carboxydivorans Nor1</name>
    <dbReference type="NCBI Taxonomy" id="401526"/>
    <lineage>
        <taxon>Bacteria</taxon>
        <taxon>Bacillati</taxon>
        <taxon>Bacillota</taxon>
        <taxon>Negativicutes</taxon>
        <taxon>Selenomonadales</taxon>
        <taxon>Sporomusaceae</taxon>
        <taxon>Thermosinus</taxon>
    </lineage>
</organism>
<evidence type="ECO:0000313" key="1">
    <source>
        <dbReference type="EMBL" id="EAX49037.1"/>
    </source>
</evidence>
<proteinExistence type="predicted"/>
<keyword evidence="2" id="KW-1185">Reference proteome</keyword>
<gene>
    <name evidence="1" type="ORF">TcarDRAFT_2726</name>
</gene>
<dbReference type="AlphaFoldDB" id="A1HLV9"/>
<evidence type="ECO:0000313" key="2">
    <source>
        <dbReference type="Proteomes" id="UP000005139"/>
    </source>
</evidence>
<sequence length="89" mass="9659">MWRTISKIVGVSTIVFSPAKHGHNIQKLSSLASTKFPAERLLAQPKITASAASAAGEATAGKSCISWKKQNNAYLLSISPLLFDRHPRR</sequence>
<reference evidence="1 2" key="2">
    <citation type="submission" date="2007-01" db="EMBL/GenBank/DDBJ databases">
        <title>Sequencing of the draft genome and assembly of Thermosinus carboxydivorans Nor1.</title>
        <authorList>
            <consortium name="US DOE Joint Genome Institute (JGI-PGF)"/>
            <person name="Copeland A."/>
            <person name="Lucas S."/>
            <person name="Lapidus A."/>
            <person name="Barry K."/>
            <person name="Glavina del Rio T."/>
            <person name="Dalin E."/>
            <person name="Tice H."/>
            <person name="Bruce D."/>
            <person name="Pitluck S."/>
            <person name="Richardson P."/>
        </authorList>
    </citation>
    <scope>NUCLEOTIDE SEQUENCE [LARGE SCALE GENOMIC DNA]</scope>
    <source>
        <strain evidence="1 2">Nor1</strain>
    </source>
</reference>
<dbReference type="EMBL" id="AAWL01000001">
    <property type="protein sequence ID" value="EAX49037.1"/>
    <property type="molecule type" value="Genomic_DNA"/>
</dbReference>
<reference evidence="1 2" key="1">
    <citation type="submission" date="2007-01" db="EMBL/GenBank/DDBJ databases">
        <title>Annotation of the draft genome assembly of Thermosinus carboxydivorans Nor1.</title>
        <authorList>
            <consortium name="US DOE Joint Genome Institute (JGI-ORNL)"/>
            <person name="Larimer F."/>
            <person name="Land M."/>
            <person name="Hauser L."/>
        </authorList>
    </citation>
    <scope>NUCLEOTIDE SEQUENCE [LARGE SCALE GENOMIC DNA]</scope>
    <source>
        <strain evidence="1 2">Nor1</strain>
    </source>
</reference>
<protein>
    <submittedName>
        <fullName evidence="1">Uncharacterized protein</fullName>
    </submittedName>
</protein>
<dbReference type="Proteomes" id="UP000005139">
    <property type="component" value="Unassembled WGS sequence"/>
</dbReference>
<name>A1HLV9_9FIRM</name>